<accession>A0AAJ5QNG2</accession>
<dbReference type="InterPro" id="IPR032349">
    <property type="entry name" value="DUF4865"/>
</dbReference>
<proteinExistence type="predicted"/>
<protein>
    <submittedName>
        <fullName evidence="1">DUF4865 family protein</fullName>
    </submittedName>
</protein>
<geneLocation type="plasmid" evidence="1 2">
    <name>pGABEKP28_1</name>
</geneLocation>
<sequence length="175" mass="19687">MILMQYRFTLPADYDMDIIERRIAENGAKFDGFPGLVFKAFLYARRDCGAKENRYAPLYLWRDPAGIMQFLQSPGFARLAQDFGWPAIRTWLGMKTPPIETLRDARFVTLRPVPMAPYSDLSALDLEAALVGWNISGQSLLQADFASEMPVVPGDLYRIGYLACGKPVIRNAVTS</sequence>
<dbReference type="Proteomes" id="UP001211544">
    <property type="component" value="Plasmid pGABEKP28_1"/>
</dbReference>
<gene>
    <name evidence="1" type="ORF">N5580_19440</name>
</gene>
<keyword evidence="1" id="KW-0614">Plasmid</keyword>
<reference evidence="1 2" key="1">
    <citation type="journal article" date="2022" name="J Glob Antimicrob Resist">
        <title>First complete genome of a multidrug resistant strain of the novel human pathogen Kalamiella piersonii (GABEKP28) identified in human saliva.</title>
        <authorList>
            <person name="McDonagh F."/>
            <person name="Singh N.K."/>
            <person name="Venkateswaran K."/>
            <person name="Lonappan A.M."/>
            <person name="Hallahan B."/>
            <person name="Tuohy A."/>
            <person name="Burke L."/>
            <person name="Kovarova A."/>
            <person name="Miliotis G."/>
        </authorList>
    </citation>
    <scope>NUCLEOTIDE SEQUENCE [LARGE SCALE GENOMIC DNA]</scope>
    <source>
        <strain evidence="1 2">GABEKP28</strain>
    </source>
</reference>
<dbReference type="KEGG" id="kpie:N5580_19440"/>
<dbReference type="AlphaFoldDB" id="A0AAJ5QNG2"/>
<dbReference type="RefSeq" id="WP_269950607.1">
    <property type="nucleotide sequence ID" value="NZ_CP104759.1"/>
</dbReference>
<dbReference type="Pfam" id="PF16157">
    <property type="entry name" value="DUF4865"/>
    <property type="match status" value="1"/>
</dbReference>
<evidence type="ECO:0000313" key="1">
    <source>
        <dbReference type="EMBL" id="WBG93251.1"/>
    </source>
</evidence>
<organism evidence="1 2">
    <name type="scientific">Pantoea piersonii</name>
    <dbReference type="NCBI Taxonomy" id="2364647"/>
    <lineage>
        <taxon>Bacteria</taxon>
        <taxon>Pseudomonadati</taxon>
        <taxon>Pseudomonadota</taxon>
        <taxon>Gammaproteobacteria</taxon>
        <taxon>Enterobacterales</taxon>
        <taxon>Erwiniaceae</taxon>
        <taxon>Pantoea</taxon>
    </lineage>
</organism>
<name>A0AAJ5QNG2_9GAMM</name>
<dbReference type="EMBL" id="CP104759">
    <property type="protein sequence ID" value="WBG93251.1"/>
    <property type="molecule type" value="Genomic_DNA"/>
</dbReference>
<keyword evidence="2" id="KW-1185">Reference proteome</keyword>
<evidence type="ECO:0000313" key="2">
    <source>
        <dbReference type="Proteomes" id="UP001211544"/>
    </source>
</evidence>